<evidence type="ECO:0000313" key="3">
    <source>
        <dbReference type="Proteomes" id="UP000092124"/>
    </source>
</evidence>
<evidence type="ECO:0000313" key="2">
    <source>
        <dbReference type="EMBL" id="OBS63949.1"/>
    </source>
</evidence>
<reference evidence="2 3" key="1">
    <citation type="submission" date="2016-06" db="EMBL/GenBank/DDBJ databases">
        <title>The Draft Genome Sequence and Annotation of the Desert Woodrat Neotoma lepida.</title>
        <authorList>
            <person name="Campbell M."/>
            <person name="Oakeson K.F."/>
            <person name="Yandell M."/>
            <person name="Halpert J.R."/>
            <person name="Dearing D."/>
        </authorList>
    </citation>
    <scope>NUCLEOTIDE SEQUENCE [LARGE SCALE GENOMIC DNA]</scope>
    <source>
        <strain evidence="2">417</strain>
        <tissue evidence="2">Liver</tissue>
    </source>
</reference>
<feature type="region of interest" description="Disordered" evidence="1">
    <location>
        <begin position="20"/>
        <end position="67"/>
    </location>
</feature>
<feature type="compositionally biased region" description="Gly residues" evidence="1">
    <location>
        <begin position="51"/>
        <end position="60"/>
    </location>
</feature>
<dbReference type="EMBL" id="LZPO01097621">
    <property type="protein sequence ID" value="OBS63949.1"/>
    <property type="molecule type" value="Genomic_DNA"/>
</dbReference>
<sequence length="67" mass="7631">LELPKTLSRYCHVILCNKTLEEEEGEKEEEEEEQEEEEEREEETMNYLPHLGGGVVGDLGSGSHLEA</sequence>
<name>A0A1A6GDM2_NEOLE</name>
<evidence type="ECO:0000256" key="1">
    <source>
        <dbReference type="SAM" id="MobiDB-lite"/>
    </source>
</evidence>
<feature type="non-terminal residue" evidence="2">
    <location>
        <position position="67"/>
    </location>
</feature>
<keyword evidence="3" id="KW-1185">Reference proteome</keyword>
<dbReference type="AlphaFoldDB" id="A0A1A6GDM2"/>
<feature type="compositionally biased region" description="Acidic residues" evidence="1">
    <location>
        <begin position="21"/>
        <end position="44"/>
    </location>
</feature>
<gene>
    <name evidence="2" type="ORF">A6R68_07512</name>
</gene>
<protein>
    <submittedName>
        <fullName evidence="2">Uncharacterized protein</fullName>
    </submittedName>
</protein>
<feature type="non-terminal residue" evidence="2">
    <location>
        <position position="1"/>
    </location>
</feature>
<accession>A0A1A6GDM2</accession>
<organism evidence="2 3">
    <name type="scientific">Neotoma lepida</name>
    <name type="common">Desert woodrat</name>
    <dbReference type="NCBI Taxonomy" id="56216"/>
    <lineage>
        <taxon>Eukaryota</taxon>
        <taxon>Metazoa</taxon>
        <taxon>Chordata</taxon>
        <taxon>Craniata</taxon>
        <taxon>Vertebrata</taxon>
        <taxon>Euteleostomi</taxon>
        <taxon>Mammalia</taxon>
        <taxon>Eutheria</taxon>
        <taxon>Euarchontoglires</taxon>
        <taxon>Glires</taxon>
        <taxon>Rodentia</taxon>
        <taxon>Myomorpha</taxon>
        <taxon>Muroidea</taxon>
        <taxon>Cricetidae</taxon>
        <taxon>Neotominae</taxon>
        <taxon>Neotoma</taxon>
    </lineage>
</organism>
<comment type="caution">
    <text evidence="2">The sequence shown here is derived from an EMBL/GenBank/DDBJ whole genome shotgun (WGS) entry which is preliminary data.</text>
</comment>
<proteinExistence type="predicted"/>
<dbReference type="Proteomes" id="UP000092124">
    <property type="component" value="Unassembled WGS sequence"/>
</dbReference>